<comment type="function">
    <text evidence="2">Component of the dihydroxyacetone kinase complex, which is responsible for the phosphoenolpyruvate (PEP)-dependent phosphorylation of dihydroxyacetone. DhaM serves as the phosphoryl donor. Is phosphorylated by phosphoenolpyruvate in an EI- and HPr-dependent reaction, and a phosphorelay system on histidine residues finally leads to phosphoryl transfer to DhaL and dihydroxyacetone.</text>
</comment>
<comment type="caution">
    <text evidence="8">The sequence shown here is derived from an EMBL/GenBank/DDBJ whole genome shotgun (WGS) entry which is preliminary data.</text>
</comment>
<evidence type="ECO:0000259" key="7">
    <source>
        <dbReference type="PROSITE" id="PS51096"/>
    </source>
</evidence>
<dbReference type="NCBIfam" id="TIGR02364">
    <property type="entry name" value="dha_pts"/>
    <property type="match status" value="1"/>
</dbReference>
<keyword evidence="4" id="KW-0808">Transferase</keyword>
<dbReference type="InterPro" id="IPR036662">
    <property type="entry name" value="PTS_EIIA_man-typ_sf"/>
</dbReference>
<reference evidence="8 9" key="1">
    <citation type="submission" date="2019-06" db="EMBL/GenBank/DDBJ databases">
        <title>Draft genome sequence of Actinomyces johnsonii CCUG 34287T.</title>
        <authorList>
            <person name="Salva-Serra F."/>
            <person name="Cardew S."/>
            <person name="Moore E."/>
        </authorList>
    </citation>
    <scope>NUCLEOTIDE SEQUENCE [LARGE SCALE GENOMIC DNA]</scope>
    <source>
        <strain evidence="8 9">CCUG 34287</strain>
    </source>
</reference>
<sequence>MPVNPANPAGPATTSGTAQSSGAPVSVGIVLVSHSRSLAESALDLARRLIVAVDVPVELAAGLADGALGTDPGLIVSVVEQLVARCAGVLVLADLGSGIMSAEMALEMLDPAVAERVRLSAAPFVEGLLGAYGAAGIGKDLEAVVAEADGAAEAKRSQVAAL</sequence>
<dbReference type="GO" id="GO:0009401">
    <property type="term" value="P:phosphoenolpyruvate-dependent sugar phosphotransferase system"/>
    <property type="evidence" value="ECO:0007669"/>
    <property type="project" value="InterPro"/>
</dbReference>
<evidence type="ECO:0000313" key="9">
    <source>
        <dbReference type="Proteomes" id="UP000319010"/>
    </source>
</evidence>
<gene>
    <name evidence="8" type="ORF">FK256_10780</name>
</gene>
<dbReference type="SUPFAM" id="SSF53062">
    <property type="entry name" value="PTS system fructose IIA component-like"/>
    <property type="match status" value="1"/>
</dbReference>
<evidence type="ECO:0000256" key="6">
    <source>
        <dbReference type="SAM" id="MobiDB-lite"/>
    </source>
</evidence>
<dbReference type="AlphaFoldDB" id="A0A507ZWA2"/>
<evidence type="ECO:0000256" key="3">
    <source>
        <dbReference type="ARBA" id="ARBA00012095"/>
    </source>
</evidence>
<dbReference type="EMBL" id="VICB01000019">
    <property type="protein sequence ID" value="TQD41980.1"/>
    <property type="molecule type" value="Genomic_DNA"/>
</dbReference>
<evidence type="ECO:0000256" key="4">
    <source>
        <dbReference type="ARBA" id="ARBA00022679"/>
    </source>
</evidence>
<comment type="catalytic activity">
    <reaction evidence="1">
        <text>dihydroxyacetone + phosphoenolpyruvate = dihydroxyacetone phosphate + pyruvate</text>
        <dbReference type="Rhea" id="RHEA:18381"/>
        <dbReference type="ChEBI" id="CHEBI:15361"/>
        <dbReference type="ChEBI" id="CHEBI:16016"/>
        <dbReference type="ChEBI" id="CHEBI:57642"/>
        <dbReference type="ChEBI" id="CHEBI:58702"/>
        <dbReference type="EC" id="2.7.1.121"/>
    </reaction>
</comment>
<accession>A0A507ZWA2</accession>
<feature type="region of interest" description="Disordered" evidence="6">
    <location>
        <begin position="1"/>
        <end position="22"/>
    </location>
</feature>
<dbReference type="GO" id="GO:0047324">
    <property type="term" value="F:phosphoenolpyruvate-glycerone phosphotransferase activity"/>
    <property type="evidence" value="ECO:0007669"/>
    <property type="project" value="UniProtKB-EC"/>
</dbReference>
<dbReference type="Proteomes" id="UP000319010">
    <property type="component" value="Unassembled WGS sequence"/>
</dbReference>
<dbReference type="EC" id="2.7.1.121" evidence="3"/>
<dbReference type="GO" id="GO:0019563">
    <property type="term" value="P:glycerol catabolic process"/>
    <property type="evidence" value="ECO:0007669"/>
    <property type="project" value="InterPro"/>
</dbReference>
<feature type="compositionally biased region" description="Polar residues" evidence="6">
    <location>
        <begin position="12"/>
        <end position="22"/>
    </location>
</feature>
<dbReference type="RefSeq" id="WP_141424768.1">
    <property type="nucleotide sequence ID" value="NZ_JASPFB010000006.1"/>
</dbReference>
<dbReference type="Pfam" id="PF03610">
    <property type="entry name" value="EIIA-man"/>
    <property type="match status" value="1"/>
</dbReference>
<protein>
    <recommendedName>
        <fullName evidence="3">phosphoenolpyruvate--glycerone phosphotransferase</fullName>
        <ecNumber evidence="3">2.7.1.121</ecNumber>
    </recommendedName>
</protein>
<comment type="subunit">
    <text evidence="5">Homodimer. The dihydroxyacetone kinase complex is composed of a homodimer of DhaM, a homodimer of DhaK and the subunit DhaL.</text>
</comment>
<proteinExistence type="predicted"/>
<dbReference type="GO" id="GO:0016020">
    <property type="term" value="C:membrane"/>
    <property type="evidence" value="ECO:0007669"/>
    <property type="project" value="InterPro"/>
</dbReference>
<evidence type="ECO:0000313" key="8">
    <source>
        <dbReference type="EMBL" id="TQD41980.1"/>
    </source>
</evidence>
<dbReference type="InterPro" id="IPR012844">
    <property type="entry name" value="DhaM_N"/>
</dbReference>
<organism evidence="8 9">
    <name type="scientific">Actinomyces johnsonii</name>
    <dbReference type="NCBI Taxonomy" id="544581"/>
    <lineage>
        <taxon>Bacteria</taxon>
        <taxon>Bacillati</taxon>
        <taxon>Actinomycetota</taxon>
        <taxon>Actinomycetes</taxon>
        <taxon>Actinomycetales</taxon>
        <taxon>Actinomycetaceae</taxon>
        <taxon>Actinomyces</taxon>
    </lineage>
</organism>
<keyword evidence="8" id="KW-0418">Kinase</keyword>
<evidence type="ECO:0000256" key="5">
    <source>
        <dbReference type="ARBA" id="ARBA00046577"/>
    </source>
</evidence>
<dbReference type="InterPro" id="IPR004701">
    <property type="entry name" value="PTS_EIIA_man-typ"/>
</dbReference>
<dbReference type="PANTHER" id="PTHR38594">
    <property type="entry name" value="PEP-DEPENDENT DIHYDROXYACETONE KINASE, PHOSPHORYL DONOR SUBUNIT DHAM"/>
    <property type="match status" value="1"/>
</dbReference>
<dbReference type="PROSITE" id="PS51096">
    <property type="entry name" value="PTS_EIIA_TYPE_4"/>
    <property type="match status" value="1"/>
</dbReference>
<evidence type="ECO:0000256" key="1">
    <source>
        <dbReference type="ARBA" id="ARBA00001113"/>
    </source>
</evidence>
<name>A0A507ZWA2_9ACTO</name>
<dbReference type="PANTHER" id="PTHR38594:SF1">
    <property type="entry name" value="PEP-DEPENDENT DIHYDROXYACETONE KINASE, PHOSPHORYL DONOR SUBUNIT DHAM"/>
    <property type="match status" value="1"/>
</dbReference>
<dbReference type="Gene3D" id="3.40.50.510">
    <property type="entry name" value="Phosphotransferase system, mannose-type IIA component"/>
    <property type="match status" value="1"/>
</dbReference>
<feature type="domain" description="PTS EIIA type-4" evidence="7">
    <location>
        <begin position="26"/>
        <end position="159"/>
    </location>
</feature>
<evidence type="ECO:0000256" key="2">
    <source>
        <dbReference type="ARBA" id="ARBA00002788"/>
    </source>
</evidence>
<dbReference type="InterPro" id="IPR039643">
    <property type="entry name" value="DhaM"/>
</dbReference>